<feature type="transmembrane region" description="Helical" evidence="1">
    <location>
        <begin position="127"/>
        <end position="147"/>
    </location>
</feature>
<gene>
    <name evidence="2" type="ORF">BD01_2013</name>
</gene>
<dbReference type="GeneID" id="82170305"/>
<organism evidence="2 3">
    <name type="scientific">Thermococcus nautili</name>
    <dbReference type="NCBI Taxonomy" id="195522"/>
    <lineage>
        <taxon>Archaea</taxon>
        <taxon>Methanobacteriati</taxon>
        <taxon>Methanobacteriota</taxon>
        <taxon>Thermococci</taxon>
        <taxon>Thermococcales</taxon>
        <taxon>Thermococcaceae</taxon>
        <taxon>Thermococcus</taxon>
    </lineage>
</organism>
<dbReference type="EMBL" id="CP007264">
    <property type="protein sequence ID" value="AHL23611.1"/>
    <property type="molecule type" value="Genomic_DNA"/>
</dbReference>
<name>W8P466_9EURY</name>
<feature type="transmembrane region" description="Helical" evidence="1">
    <location>
        <begin position="55"/>
        <end position="73"/>
    </location>
</feature>
<accession>W8P466</accession>
<evidence type="ECO:0000313" key="2">
    <source>
        <dbReference type="EMBL" id="AHL23611.1"/>
    </source>
</evidence>
<evidence type="ECO:0000256" key="1">
    <source>
        <dbReference type="SAM" id="Phobius"/>
    </source>
</evidence>
<dbReference type="eggNOG" id="arCOG04484">
    <property type="taxonomic scope" value="Archaea"/>
</dbReference>
<sequence>MNGYELLRILYGLFLGIFLIIAGVLTFTSKGEPGIGFRIGYTYLSERARRKANRVSGIGIVLTGIALIVLSSFLPMPWLMAVVALGLGVTVLLAYLVAKREYELEELSKEASEKPGRRIEPPRVGKYLILQLMFAGVSFTLILTGEVPRDPGILLVASIQLFLLALTVLVSRPLVFQLAPKFKGKMALGFARAMTVVSAMVALQLVVVVLKPGASPLLLILMLLVSLGAVFYAAFIALTSAYEEGYY</sequence>
<protein>
    <submittedName>
        <fullName evidence="2">Putative integral membrane protein</fullName>
    </submittedName>
</protein>
<feature type="transmembrane region" description="Helical" evidence="1">
    <location>
        <begin position="216"/>
        <end position="238"/>
    </location>
</feature>
<dbReference type="RefSeq" id="WP_042692488.1">
    <property type="nucleotide sequence ID" value="NZ_CP007264.1"/>
</dbReference>
<dbReference type="Proteomes" id="UP000019434">
    <property type="component" value="Chromosome"/>
</dbReference>
<feature type="transmembrane region" description="Helical" evidence="1">
    <location>
        <begin position="79"/>
        <end position="98"/>
    </location>
</feature>
<dbReference type="eggNOG" id="arCOG08593">
    <property type="taxonomic scope" value="Archaea"/>
</dbReference>
<keyword evidence="3" id="KW-1185">Reference proteome</keyword>
<dbReference type="AlphaFoldDB" id="W8P466"/>
<feature type="transmembrane region" description="Helical" evidence="1">
    <location>
        <begin position="187"/>
        <end position="210"/>
    </location>
</feature>
<keyword evidence="1" id="KW-0812">Transmembrane</keyword>
<proteinExistence type="predicted"/>
<dbReference type="KEGG" id="tnu:BD01_2013"/>
<feature type="transmembrane region" description="Helical" evidence="1">
    <location>
        <begin position="6"/>
        <end position="28"/>
    </location>
</feature>
<evidence type="ECO:0000313" key="3">
    <source>
        <dbReference type="Proteomes" id="UP000019434"/>
    </source>
</evidence>
<keyword evidence="1" id="KW-1133">Transmembrane helix</keyword>
<keyword evidence="1" id="KW-0472">Membrane</keyword>
<dbReference type="HOGENOM" id="CLU_1227714_0_0_2"/>
<dbReference type="STRING" id="195522.BD01_2013"/>
<feature type="transmembrane region" description="Helical" evidence="1">
    <location>
        <begin position="153"/>
        <end position="175"/>
    </location>
</feature>
<reference evidence="2 3" key="1">
    <citation type="submission" date="2014-02" db="EMBL/GenBank/DDBJ databases">
        <title>Genome Sequence of an Hyperthermophilic Archaeon, Thermococcus nautili 30-1, producing viral vesicles.</title>
        <authorList>
            <person name="Oberto J."/>
            <person name="Gaudin M."/>
            <person name="Cossu M."/>
            <person name="Gorlas A."/>
            <person name="Slesarev A."/>
            <person name="Marguet E."/>
            <person name="Forterre P."/>
        </authorList>
    </citation>
    <scope>NUCLEOTIDE SEQUENCE [LARGE SCALE GENOMIC DNA]</scope>
    <source>
        <strain evidence="2 3">30-1</strain>
    </source>
</reference>